<protein>
    <submittedName>
        <fullName evidence="1">Uncharacterized protein</fullName>
    </submittedName>
</protein>
<dbReference type="Proteomes" id="UP001234178">
    <property type="component" value="Unassembled WGS sequence"/>
</dbReference>
<name>A0ABQ9Z7F9_9CRUS</name>
<proteinExistence type="predicted"/>
<gene>
    <name evidence="1" type="ORF">OUZ56_013565</name>
</gene>
<keyword evidence="2" id="KW-1185">Reference proteome</keyword>
<evidence type="ECO:0000313" key="2">
    <source>
        <dbReference type="Proteomes" id="UP001234178"/>
    </source>
</evidence>
<organism evidence="1 2">
    <name type="scientific">Daphnia magna</name>
    <dbReference type="NCBI Taxonomy" id="35525"/>
    <lineage>
        <taxon>Eukaryota</taxon>
        <taxon>Metazoa</taxon>
        <taxon>Ecdysozoa</taxon>
        <taxon>Arthropoda</taxon>
        <taxon>Crustacea</taxon>
        <taxon>Branchiopoda</taxon>
        <taxon>Diplostraca</taxon>
        <taxon>Cladocera</taxon>
        <taxon>Anomopoda</taxon>
        <taxon>Daphniidae</taxon>
        <taxon>Daphnia</taxon>
    </lineage>
</organism>
<comment type="caution">
    <text evidence="1">The sequence shown here is derived from an EMBL/GenBank/DDBJ whole genome shotgun (WGS) entry which is preliminary data.</text>
</comment>
<accession>A0ABQ9Z7F9</accession>
<dbReference type="EMBL" id="JAOYFB010000002">
    <property type="protein sequence ID" value="KAK4008425.1"/>
    <property type="molecule type" value="Genomic_DNA"/>
</dbReference>
<reference evidence="1 2" key="1">
    <citation type="journal article" date="2023" name="Nucleic Acids Res.">
        <title>The hologenome of Daphnia magna reveals possible DNA methylation and microbiome-mediated evolution of the host genome.</title>
        <authorList>
            <person name="Chaturvedi A."/>
            <person name="Li X."/>
            <person name="Dhandapani V."/>
            <person name="Marshall H."/>
            <person name="Kissane S."/>
            <person name="Cuenca-Cambronero M."/>
            <person name="Asole G."/>
            <person name="Calvet F."/>
            <person name="Ruiz-Romero M."/>
            <person name="Marangio P."/>
            <person name="Guigo R."/>
            <person name="Rago D."/>
            <person name="Mirbahai L."/>
            <person name="Eastwood N."/>
            <person name="Colbourne J.K."/>
            <person name="Zhou J."/>
            <person name="Mallon E."/>
            <person name="Orsini L."/>
        </authorList>
    </citation>
    <scope>NUCLEOTIDE SEQUENCE [LARGE SCALE GENOMIC DNA]</scope>
    <source>
        <strain evidence="1">LRV0_1</strain>
    </source>
</reference>
<evidence type="ECO:0000313" key="1">
    <source>
        <dbReference type="EMBL" id="KAK4008425.1"/>
    </source>
</evidence>
<sequence>MDKESLCLKVCAVQKNVLSTPWRIGGGIIGDIHKVTPQPLRPFLFRQSSSPIFSLAIAKTLVMVYIFCNSTQSRSTISCGQKDPSGGGAHYKTFDFERYQMEKKPVAAVFTVTEEKPYTVAIKSAKMGEAKKIKKNYKQNMKAVLISLQTKIKNKEDDWHAASRNGSCTVDTRALKGPIIGLSASCYKIINSTSCGWRPRRVTRPKCEESLQSDCVPSGGGASFSSASSFANPIQVVTRPHTVTAQFRSASRGRRFIHLLTSV</sequence>